<evidence type="ECO:0000313" key="4">
    <source>
        <dbReference type="Proteomes" id="UP000092484"/>
    </source>
</evidence>
<feature type="transmembrane region" description="Helical" evidence="2">
    <location>
        <begin position="139"/>
        <end position="156"/>
    </location>
</feature>
<keyword evidence="2" id="KW-1133">Transmembrane helix</keyword>
<evidence type="ECO:0000256" key="2">
    <source>
        <dbReference type="SAM" id="Phobius"/>
    </source>
</evidence>
<dbReference type="EMBL" id="LZYB01000002">
    <property type="protein sequence ID" value="OBV11716.1"/>
    <property type="molecule type" value="Genomic_DNA"/>
</dbReference>
<dbReference type="AlphaFoldDB" id="A0A1A7BJ26"/>
<dbReference type="Proteomes" id="UP000092484">
    <property type="component" value="Unassembled WGS sequence"/>
</dbReference>
<feature type="compositionally biased region" description="Gly residues" evidence="1">
    <location>
        <begin position="259"/>
        <end position="272"/>
    </location>
</feature>
<name>A0A1A7BJ26_9SPHN</name>
<keyword evidence="4" id="KW-1185">Reference proteome</keyword>
<dbReference type="STRING" id="1300349.I603_1159"/>
<evidence type="ECO:0000313" key="3">
    <source>
        <dbReference type="EMBL" id="OBV11716.1"/>
    </source>
</evidence>
<sequence>MQLFSSWTGGDFLLFYTLLLGFAMLASWWMPMQLRPSGRTAESLEAEDLALLSGGRARFADSLMADLFVRGGLAEAGRGKLAVVQSSLPASPAGKALLRVSGPISPVEARSLLASQADRVAARLERHGLLLRYEEMLRLRMLCIAPFVFLLVVGLYRQRAGSMLGEPTGALVGLMVVTVLAAVIRLAKFDRRTEGGIATLHNMQDKFARLRLAPEPQEVPLAVALFGTAVLLGTPWEPVHAMLHKNKDGDGGDSSDSDGGSGCGGGCGGCGG</sequence>
<feature type="region of interest" description="Disordered" evidence="1">
    <location>
        <begin position="243"/>
        <end position="272"/>
    </location>
</feature>
<organism evidence="3 4">
    <name type="scientific">Erythrobacter dokdonensis DSW-74</name>
    <dbReference type="NCBI Taxonomy" id="1300349"/>
    <lineage>
        <taxon>Bacteria</taxon>
        <taxon>Pseudomonadati</taxon>
        <taxon>Pseudomonadota</taxon>
        <taxon>Alphaproteobacteria</taxon>
        <taxon>Sphingomonadales</taxon>
        <taxon>Erythrobacteraceae</taxon>
        <taxon>Erythrobacter/Porphyrobacter group</taxon>
        <taxon>Erythrobacter</taxon>
    </lineage>
</organism>
<feature type="transmembrane region" description="Helical" evidence="2">
    <location>
        <begin position="168"/>
        <end position="187"/>
    </location>
</feature>
<keyword evidence="2" id="KW-0812">Transmembrane</keyword>
<dbReference type="InterPro" id="IPR026467">
    <property type="entry name" value="Ser/Gly_Cys_C_dom"/>
</dbReference>
<dbReference type="RefSeq" id="WP_068862981.1">
    <property type="nucleotide sequence ID" value="NZ_LZYB01000002.1"/>
</dbReference>
<evidence type="ECO:0008006" key="5">
    <source>
        <dbReference type="Google" id="ProtNLM"/>
    </source>
</evidence>
<evidence type="ECO:0000256" key="1">
    <source>
        <dbReference type="SAM" id="MobiDB-lite"/>
    </source>
</evidence>
<dbReference type="PATRIC" id="fig|1300349.4.peg.1155"/>
<gene>
    <name evidence="3" type="ORF">I603_1159</name>
</gene>
<feature type="transmembrane region" description="Helical" evidence="2">
    <location>
        <begin position="12"/>
        <end position="30"/>
    </location>
</feature>
<keyword evidence="2" id="KW-0472">Membrane</keyword>
<reference evidence="3 4" key="1">
    <citation type="submission" date="2016-06" db="EMBL/GenBank/DDBJ databases">
        <title>Genome sequence of Porphyrobacter dokdonensis DSW-74.</title>
        <authorList>
            <person name="Kim J.F."/>
            <person name="Song J.Y."/>
        </authorList>
    </citation>
    <scope>NUCLEOTIDE SEQUENCE [LARGE SCALE GENOMIC DNA]</scope>
    <source>
        <strain evidence="3 4">DSW-74</strain>
    </source>
</reference>
<comment type="caution">
    <text evidence="3">The sequence shown here is derived from an EMBL/GenBank/DDBJ whole genome shotgun (WGS) entry which is preliminary data.</text>
</comment>
<proteinExistence type="predicted"/>
<protein>
    <recommendedName>
        <fullName evidence="5">TIGR04222 domain-containing membrane protein</fullName>
    </recommendedName>
</protein>
<accession>A0A1A7BJ26</accession>
<dbReference type="NCBIfam" id="TIGR04222">
    <property type="entry name" value="near_uncomplex"/>
    <property type="match status" value="1"/>
</dbReference>